<keyword evidence="4" id="KW-0804">Transcription</keyword>
<name>A0A1D8GLY5_9FIRM</name>
<evidence type="ECO:0000256" key="4">
    <source>
        <dbReference type="ARBA" id="ARBA00023163"/>
    </source>
</evidence>
<dbReference type="EMBL" id="CP017269">
    <property type="protein sequence ID" value="AOT71921.1"/>
    <property type="molecule type" value="Genomic_DNA"/>
</dbReference>
<proteinExistence type="predicted"/>
<gene>
    <name evidence="6" type="ORF">Gferi_21705</name>
</gene>
<dbReference type="GO" id="GO:0003700">
    <property type="term" value="F:DNA-binding transcription factor activity"/>
    <property type="evidence" value="ECO:0007669"/>
    <property type="project" value="InterPro"/>
</dbReference>
<evidence type="ECO:0000313" key="6">
    <source>
        <dbReference type="EMBL" id="AOT71921.1"/>
    </source>
</evidence>
<feature type="domain" description="HTH merR-type" evidence="5">
    <location>
        <begin position="1"/>
        <end position="70"/>
    </location>
</feature>
<evidence type="ECO:0000256" key="2">
    <source>
        <dbReference type="ARBA" id="ARBA00023125"/>
    </source>
</evidence>
<dbReference type="InterPro" id="IPR012925">
    <property type="entry name" value="TipAS_dom"/>
</dbReference>
<keyword evidence="3" id="KW-0010">Activator</keyword>
<reference evidence="6 7" key="1">
    <citation type="submission" date="2016-09" db="EMBL/GenBank/DDBJ databases">
        <title>Genomic analysis reveals versatility of anaerobic energy metabolism of Geosporobacter ferrireducens IRF9 of phylum Firmicutes.</title>
        <authorList>
            <person name="Kim S.-J."/>
        </authorList>
    </citation>
    <scope>NUCLEOTIDE SEQUENCE [LARGE SCALE GENOMIC DNA]</scope>
    <source>
        <strain evidence="6 7">IRF9</strain>
    </source>
</reference>
<protein>
    <submittedName>
        <fullName evidence="6">MerR family transcriptional regulator</fullName>
    </submittedName>
</protein>
<dbReference type="Pfam" id="PF07739">
    <property type="entry name" value="TipAS"/>
    <property type="match status" value="1"/>
</dbReference>
<dbReference type="SUPFAM" id="SSF46955">
    <property type="entry name" value="Putative DNA-binding domain"/>
    <property type="match status" value="1"/>
</dbReference>
<evidence type="ECO:0000256" key="3">
    <source>
        <dbReference type="ARBA" id="ARBA00023159"/>
    </source>
</evidence>
<dbReference type="InterPro" id="IPR036244">
    <property type="entry name" value="TipA-like_antibiotic-bd"/>
</dbReference>
<organism evidence="6 7">
    <name type="scientific">Geosporobacter ferrireducens</name>
    <dbReference type="NCBI Taxonomy" id="1424294"/>
    <lineage>
        <taxon>Bacteria</taxon>
        <taxon>Bacillati</taxon>
        <taxon>Bacillota</taxon>
        <taxon>Clostridia</taxon>
        <taxon>Peptostreptococcales</taxon>
        <taxon>Thermotaleaceae</taxon>
        <taxon>Geosporobacter</taxon>
    </lineage>
</organism>
<dbReference type="KEGG" id="gfe:Gferi_21705"/>
<evidence type="ECO:0000256" key="1">
    <source>
        <dbReference type="ARBA" id="ARBA00023015"/>
    </source>
</evidence>
<keyword evidence="2" id="KW-0238">DNA-binding</keyword>
<dbReference type="SMART" id="SM00422">
    <property type="entry name" value="HTH_MERR"/>
    <property type="match status" value="1"/>
</dbReference>
<dbReference type="Pfam" id="PF13411">
    <property type="entry name" value="MerR_1"/>
    <property type="match status" value="1"/>
</dbReference>
<dbReference type="PANTHER" id="PTHR30204">
    <property type="entry name" value="REDOX-CYCLING DRUG-SENSING TRANSCRIPTIONAL ACTIVATOR SOXR"/>
    <property type="match status" value="1"/>
</dbReference>
<dbReference type="GO" id="GO:0003677">
    <property type="term" value="F:DNA binding"/>
    <property type="evidence" value="ECO:0007669"/>
    <property type="project" value="UniProtKB-KW"/>
</dbReference>
<dbReference type="Gene3D" id="1.10.1660.10">
    <property type="match status" value="1"/>
</dbReference>
<dbReference type="PANTHER" id="PTHR30204:SF90">
    <property type="entry name" value="HTH-TYPE TRANSCRIPTIONAL ACTIVATOR MTA"/>
    <property type="match status" value="1"/>
</dbReference>
<keyword evidence="1" id="KW-0805">Transcription regulation</keyword>
<dbReference type="InterPro" id="IPR000551">
    <property type="entry name" value="MerR-type_HTH_dom"/>
</dbReference>
<dbReference type="RefSeq" id="WP_069980237.1">
    <property type="nucleotide sequence ID" value="NZ_CP017269.1"/>
</dbReference>
<dbReference type="AlphaFoldDB" id="A0A1D8GLY5"/>
<evidence type="ECO:0000259" key="5">
    <source>
        <dbReference type="PROSITE" id="PS50937"/>
    </source>
</evidence>
<dbReference type="STRING" id="1424294.Gferi_21705"/>
<dbReference type="PROSITE" id="PS50937">
    <property type="entry name" value="HTH_MERR_2"/>
    <property type="match status" value="1"/>
</dbReference>
<dbReference type="CDD" id="cd01106">
    <property type="entry name" value="HTH_TipAL-Mta"/>
    <property type="match status" value="1"/>
</dbReference>
<dbReference type="InterPro" id="IPR047057">
    <property type="entry name" value="MerR_fam"/>
</dbReference>
<accession>A0A1D8GLY5</accession>
<dbReference type="InterPro" id="IPR009061">
    <property type="entry name" value="DNA-bd_dom_put_sf"/>
</dbReference>
<dbReference type="OrthoDB" id="9814833at2"/>
<evidence type="ECO:0000313" key="7">
    <source>
        <dbReference type="Proteomes" id="UP000095743"/>
    </source>
</evidence>
<dbReference type="SUPFAM" id="SSF89082">
    <property type="entry name" value="Antibiotic binding domain of TipA-like multidrug resistance regulators"/>
    <property type="match status" value="1"/>
</dbReference>
<sequence>MRTVKQVSELTGVSVRALQYYDEIGLFKPSKVTESGYRMYDDDALEVLQQILFFKELNFSLKDIKLVMQNPKFDKNKALKNQKKLIQAKRDRLDGLLNLLDKLIKGEKCISFKEFDMSEYFNALEAFKENHTDEIIKCWGSVGEFDKMTEDFKSKESKIAQIAVKQYGSIEKYTEAMKKNLSNFQDTMESLNALKDNEDGYLRKSNEIMKKLTSDLNKDTSSKEIQQIVDELVNAVNEANETVNIGMGDNYWGLMSELYLSNPAYIKVTDKKYGNGASKFIGEALKFYCENDG</sequence>
<dbReference type="Proteomes" id="UP000095743">
    <property type="component" value="Chromosome"/>
</dbReference>
<keyword evidence="7" id="KW-1185">Reference proteome</keyword>